<dbReference type="InterPro" id="IPR012337">
    <property type="entry name" value="RNaseH-like_sf"/>
</dbReference>
<dbReference type="InterPro" id="IPR054722">
    <property type="entry name" value="PolX-like_BBD"/>
</dbReference>
<organism evidence="4 5">
    <name type="scientific">Vigna mungo</name>
    <name type="common">Black gram</name>
    <name type="synonym">Phaseolus mungo</name>
    <dbReference type="NCBI Taxonomy" id="3915"/>
    <lineage>
        <taxon>Eukaryota</taxon>
        <taxon>Viridiplantae</taxon>
        <taxon>Streptophyta</taxon>
        <taxon>Embryophyta</taxon>
        <taxon>Tracheophyta</taxon>
        <taxon>Spermatophyta</taxon>
        <taxon>Magnoliopsida</taxon>
        <taxon>eudicotyledons</taxon>
        <taxon>Gunneridae</taxon>
        <taxon>Pentapetalae</taxon>
        <taxon>rosids</taxon>
        <taxon>fabids</taxon>
        <taxon>Fabales</taxon>
        <taxon>Fabaceae</taxon>
        <taxon>Papilionoideae</taxon>
        <taxon>50 kb inversion clade</taxon>
        <taxon>NPAAA clade</taxon>
        <taxon>indigoferoid/millettioid clade</taxon>
        <taxon>Phaseoleae</taxon>
        <taxon>Vigna</taxon>
    </lineage>
</organism>
<keyword evidence="1" id="KW-0645">Protease</keyword>
<dbReference type="PROSITE" id="PS50994">
    <property type="entry name" value="INTEGRASE"/>
    <property type="match status" value="1"/>
</dbReference>
<dbReference type="PANTHER" id="PTHR11439:SF470">
    <property type="entry name" value="CYSTEINE-RICH RLK (RECEPTOR-LIKE PROTEIN KINASE) 8"/>
    <property type="match status" value="1"/>
</dbReference>
<dbReference type="Pfam" id="PF13976">
    <property type="entry name" value="gag_pre-integrs"/>
    <property type="match status" value="1"/>
</dbReference>
<dbReference type="Proteomes" id="UP001374535">
    <property type="component" value="Chromosome 3"/>
</dbReference>
<protein>
    <recommendedName>
        <fullName evidence="3">Integrase catalytic domain-containing protein</fullName>
    </recommendedName>
</protein>
<accession>A0AAQ3S5E6</accession>
<dbReference type="InterPro" id="IPR013103">
    <property type="entry name" value="RVT_2"/>
</dbReference>
<dbReference type="GO" id="GO:0015074">
    <property type="term" value="P:DNA integration"/>
    <property type="evidence" value="ECO:0007669"/>
    <property type="project" value="InterPro"/>
</dbReference>
<feature type="domain" description="Integrase catalytic" evidence="3">
    <location>
        <begin position="699"/>
        <end position="882"/>
    </location>
</feature>
<evidence type="ECO:0000313" key="5">
    <source>
        <dbReference type="Proteomes" id="UP001374535"/>
    </source>
</evidence>
<dbReference type="InterPro" id="IPR043502">
    <property type="entry name" value="DNA/RNA_pol_sf"/>
</dbReference>
<sequence length="1574" mass="177873">MVELRCDNDWNITDIGSLGFHITGSKSGIQKPLSYQPPPKPSNLKLHAVASGFPSDDKSISQCHEIKLHYSNLEDKVIPLQQAAPPPLSDHHRCRRRRLGLSIGQKGAPNTGDHRAGSRSVNEAATRHHAPPLSPARVAHAPTAGETHSPPPSQTGSPEAPESIGRVGDDSFGLYLSRSDFFVCSFFLGETHSPSLSQKGRRSLLFLFLGIRLGVPNDLPNIGNTSWLDGQNYLQWSQFILRILKSRSKLDHIHGGGPAPEDKKFSFWDNEDALIMTWIWQSMAPEIRKNYMFHSSAKEIWDDLQSTFSLKKNLAATHDLKNRIFTTTQGSLSVSEYYGILNGLWMQLDQIQAMKMCKTDVAILAEFIEGERIFKFLQGLNHEYDPIRVQIYGREKLPPLSEVFFMVRGEETRRSVMLHGGISNTGSAMTIGKGVHKGTNAAGKTFEKGTHGDYCSYCKKSGHTKEICFKLHGRKNVLERMGNNKGPTQKWVHHTTSERPSQSNPPPPSPDLDMKDYKEKLERLEAMIASMSKPSGSCTLSIKGKICLNTVDHVSQGIWILDSGATDHMTPFSGYFDSYDKSNKEQLITVANGQGIPVCGSGNIFLDSSIILKDVLHVPQLANSLISVQKLTKDLNCSDLATGKTILTAKEQSGLYFLEFDDQSNTQIMSQQATSETWAKSQIWLHHQRLGHPSFSLIKSLFPHLFTKESVESFNCDICQLSKHHHSISRAKWFVTFIDDCTRITWTYLMKNKSEVFQIFVNFFRLVQTQFGKNIKRIRSDNGTEYVNHEFLNFLSHNGIVHELSCVNTPQQNGVAERKNRHLLEVTRVLLFQMFVPKNYWGEDVLTATYLINRLPTRILNGISLIESLLSFVPSSSLITSLPSRVFGCVVFVHSHPPNRGKLDPRALKCVFIGYSSNKKGYKCYHPQSRRVFITMDVTFHETKSFYVSPSLQGEKALEVDELSFLSLPCLSLQDAQDLSNEVTIVHSEEEEEDKFFGKKYARREQPTSTLEQEKLSDPEVRIPEDINEEEVSIIEDLPIALRKGRRSCAKYPISQYVCTNNLSDKHKSFIAAIDATEIPTSIQEAMKLEHWNQAMKEEMNALERNSTWEIVDKPRDKKAVGCRWIFTVKHKADGTIERYKARLVAKGYTQTYGIDYEETFAPVAKMNTVRVILALAAHSGWDLHQLDVKNAFLHGDLDEEVYMEIPPGFEVKNERNKVCLLKKALYGLKQSPRAWFGRFTKAMVSLGYRQSQGDHTLFIKHSTTGKLTLLLVYVDDMIIAGDDETEKLALKEILAAQFEMKDLGKLKYFLGIEVAYSKNGIFISQRKYVLDLLTETGKLGCRTSIVPIEQNHRIGSEESAPVEKAQYQRLVGKLIYLSHTRPDIAYAVSVVSQFMHDPRERHMQAVDKILQYLKSSPGKGLLFKREETLNMKIYTDADYAGSITDRKSTSGYCVFLGNSLVTWRSKKQDRVSRSSAEAEFRALAQGIVEHPVQLHCDNKSAMSIAHNPIQHDRTKHIEIDRHFIKDNLDRGFVITTHVPTELQIADIFTKGLPPSRFQDLVGKLGMIDIHLPT</sequence>
<dbReference type="Pfam" id="PF07727">
    <property type="entry name" value="RVT_2"/>
    <property type="match status" value="1"/>
</dbReference>
<name>A0AAQ3S5E6_VIGMU</name>
<dbReference type="InterPro" id="IPR001584">
    <property type="entry name" value="Integrase_cat-core"/>
</dbReference>
<dbReference type="GO" id="GO:0003676">
    <property type="term" value="F:nucleic acid binding"/>
    <property type="evidence" value="ECO:0007669"/>
    <property type="project" value="InterPro"/>
</dbReference>
<evidence type="ECO:0000256" key="1">
    <source>
        <dbReference type="ARBA" id="ARBA00022750"/>
    </source>
</evidence>
<evidence type="ECO:0000259" key="3">
    <source>
        <dbReference type="PROSITE" id="PS50994"/>
    </source>
</evidence>
<dbReference type="InterPro" id="IPR025724">
    <property type="entry name" value="GAG-pre-integrase_dom"/>
</dbReference>
<dbReference type="InterPro" id="IPR036397">
    <property type="entry name" value="RNaseH_sf"/>
</dbReference>
<dbReference type="EMBL" id="CP144698">
    <property type="protein sequence ID" value="WVZ17043.1"/>
    <property type="molecule type" value="Genomic_DNA"/>
</dbReference>
<dbReference type="Pfam" id="PF00665">
    <property type="entry name" value="rve"/>
    <property type="match status" value="1"/>
</dbReference>
<keyword evidence="5" id="KW-1185">Reference proteome</keyword>
<proteinExistence type="predicted"/>
<feature type="region of interest" description="Disordered" evidence="2">
    <location>
        <begin position="479"/>
        <end position="513"/>
    </location>
</feature>
<dbReference type="Gene3D" id="3.30.420.10">
    <property type="entry name" value="Ribonuclease H-like superfamily/Ribonuclease H"/>
    <property type="match status" value="1"/>
</dbReference>
<dbReference type="PANTHER" id="PTHR11439">
    <property type="entry name" value="GAG-POL-RELATED RETROTRANSPOSON"/>
    <property type="match status" value="1"/>
</dbReference>
<dbReference type="GO" id="GO:0004190">
    <property type="term" value="F:aspartic-type endopeptidase activity"/>
    <property type="evidence" value="ECO:0007669"/>
    <property type="project" value="UniProtKB-KW"/>
</dbReference>
<dbReference type="CDD" id="cd09272">
    <property type="entry name" value="RNase_HI_RT_Ty1"/>
    <property type="match status" value="1"/>
</dbReference>
<dbReference type="SUPFAM" id="SSF53098">
    <property type="entry name" value="Ribonuclease H-like"/>
    <property type="match status" value="1"/>
</dbReference>
<evidence type="ECO:0000313" key="4">
    <source>
        <dbReference type="EMBL" id="WVZ17043.1"/>
    </source>
</evidence>
<keyword evidence="1" id="KW-0064">Aspartyl protease</keyword>
<reference evidence="4 5" key="1">
    <citation type="journal article" date="2023" name="Life. Sci Alliance">
        <title>Evolutionary insights into 3D genome organization and epigenetic landscape of Vigna mungo.</title>
        <authorList>
            <person name="Junaid A."/>
            <person name="Singh B."/>
            <person name="Bhatia S."/>
        </authorList>
    </citation>
    <scope>NUCLEOTIDE SEQUENCE [LARGE SCALE GENOMIC DNA]</scope>
    <source>
        <strain evidence="4">Urdbean</strain>
    </source>
</reference>
<dbReference type="InterPro" id="IPR057670">
    <property type="entry name" value="SH3_retrovirus"/>
</dbReference>
<dbReference type="Pfam" id="PF22936">
    <property type="entry name" value="Pol_BBD"/>
    <property type="match status" value="1"/>
</dbReference>
<evidence type="ECO:0000256" key="2">
    <source>
        <dbReference type="SAM" id="MobiDB-lite"/>
    </source>
</evidence>
<gene>
    <name evidence="4" type="ORF">V8G54_010025</name>
</gene>
<dbReference type="SUPFAM" id="SSF56672">
    <property type="entry name" value="DNA/RNA polymerases"/>
    <property type="match status" value="1"/>
</dbReference>
<feature type="region of interest" description="Disordered" evidence="2">
    <location>
        <begin position="101"/>
        <end position="164"/>
    </location>
</feature>
<keyword evidence="1" id="KW-0378">Hydrolase</keyword>
<dbReference type="Pfam" id="PF25597">
    <property type="entry name" value="SH3_retrovirus"/>
    <property type="match status" value="1"/>
</dbReference>